<protein>
    <submittedName>
        <fullName evidence="1">Unannotated protein</fullName>
    </submittedName>
</protein>
<dbReference type="EMBL" id="CAFBPC010000054">
    <property type="protein sequence ID" value="CAB5001383.1"/>
    <property type="molecule type" value="Genomic_DNA"/>
</dbReference>
<evidence type="ECO:0000313" key="1">
    <source>
        <dbReference type="EMBL" id="CAB5001383.1"/>
    </source>
</evidence>
<reference evidence="1" key="1">
    <citation type="submission" date="2020-05" db="EMBL/GenBank/DDBJ databases">
        <authorList>
            <person name="Chiriac C."/>
            <person name="Salcher M."/>
            <person name="Ghai R."/>
            <person name="Kavagutti S V."/>
        </authorList>
    </citation>
    <scope>NUCLEOTIDE SEQUENCE</scope>
</reference>
<sequence>MTFITEWIKVRRQQLAIWGHKCFALGPKFMSHCYESLLTESGLKIAGNDATTNHFSNDCSASCSSTIEMSDIRLLNRQTNGVCTSETNSEHAHWCNAHDAAIAGTLPVSTMSSLCCPLVTCLAQYATSVDANVYCIFVPSTEKLPNRVNIEAATRDEGLCQGHSHLCVVRKFAWLPVERATAHHLTHATKNWFWKPTKPLSTRTKLKWSACGVSDCGTDD</sequence>
<name>A0A6J7PDX2_9ZZZZ</name>
<gene>
    <name evidence="1" type="ORF">UFOPK4057_00327</name>
</gene>
<organism evidence="1">
    <name type="scientific">freshwater metagenome</name>
    <dbReference type="NCBI Taxonomy" id="449393"/>
    <lineage>
        <taxon>unclassified sequences</taxon>
        <taxon>metagenomes</taxon>
        <taxon>ecological metagenomes</taxon>
    </lineage>
</organism>
<proteinExistence type="predicted"/>
<dbReference type="AlphaFoldDB" id="A0A6J7PDX2"/>
<accession>A0A6J7PDX2</accession>